<proteinExistence type="predicted"/>
<dbReference type="AlphaFoldDB" id="A0A0K9PR26"/>
<dbReference type="InterPro" id="IPR014002">
    <property type="entry name" value="Agenet_dom_plant"/>
</dbReference>
<sequence length="284" mass="32605">MRLKKGSKVEVLNTRNSPYGSWWSAVIISGNGHYYQVIYDVHPDHLNDTIIERIPRKNLRPCPPPQCPKKWSEGDFVELHDSSEKFKAHNSSFRLPRIWKDSKWVSMQKNDCFKLTDTKLKKKLKNHMLNHGKKGLHCIPADEPLLIAPRGVSRGSTFNEKSRYHFAATEYSSTLPEKVDDFASLRKILGEINMHTSFKRTKYPDVYKEDKRTNDLKDDSCSVCSSVGSNNPIKPSHPTLSEPRDRGGAYKSFFLKFTDEDGGYLFAFGIYGKIPLFNLNMLVM</sequence>
<dbReference type="Pfam" id="PF05641">
    <property type="entry name" value="Agenet"/>
    <property type="match status" value="1"/>
</dbReference>
<name>A0A0K9PR26_ZOSMR</name>
<organism evidence="2 3">
    <name type="scientific">Zostera marina</name>
    <name type="common">Eelgrass</name>
    <dbReference type="NCBI Taxonomy" id="29655"/>
    <lineage>
        <taxon>Eukaryota</taxon>
        <taxon>Viridiplantae</taxon>
        <taxon>Streptophyta</taxon>
        <taxon>Embryophyta</taxon>
        <taxon>Tracheophyta</taxon>
        <taxon>Spermatophyta</taxon>
        <taxon>Magnoliopsida</taxon>
        <taxon>Liliopsida</taxon>
        <taxon>Zosteraceae</taxon>
        <taxon>Zostera</taxon>
    </lineage>
</organism>
<dbReference type="PANTHER" id="PTHR31917:SF5">
    <property type="entry name" value="OS02G0204500 PROTEIN"/>
    <property type="match status" value="1"/>
</dbReference>
<dbReference type="OrthoDB" id="663550at2759"/>
<dbReference type="Proteomes" id="UP000036987">
    <property type="component" value="Unassembled WGS sequence"/>
</dbReference>
<gene>
    <name evidence="2" type="ORF">ZOSMA_17G00830</name>
</gene>
<protein>
    <recommendedName>
        <fullName evidence="1">Agenet domain-containing protein</fullName>
    </recommendedName>
</protein>
<evidence type="ECO:0000313" key="3">
    <source>
        <dbReference type="Proteomes" id="UP000036987"/>
    </source>
</evidence>
<comment type="caution">
    <text evidence="2">The sequence shown here is derived from an EMBL/GenBank/DDBJ whole genome shotgun (WGS) entry which is preliminary data.</text>
</comment>
<dbReference type="SMART" id="SM00743">
    <property type="entry name" value="Agenet"/>
    <property type="match status" value="1"/>
</dbReference>
<feature type="domain" description="Agenet" evidence="1">
    <location>
        <begin position="1"/>
        <end position="67"/>
    </location>
</feature>
<evidence type="ECO:0000259" key="1">
    <source>
        <dbReference type="SMART" id="SM00743"/>
    </source>
</evidence>
<keyword evidence="3" id="KW-1185">Reference proteome</keyword>
<reference evidence="3" key="1">
    <citation type="journal article" date="2016" name="Nature">
        <title>The genome of the seagrass Zostera marina reveals angiosperm adaptation to the sea.</title>
        <authorList>
            <person name="Olsen J.L."/>
            <person name="Rouze P."/>
            <person name="Verhelst B."/>
            <person name="Lin Y.-C."/>
            <person name="Bayer T."/>
            <person name="Collen J."/>
            <person name="Dattolo E."/>
            <person name="De Paoli E."/>
            <person name="Dittami S."/>
            <person name="Maumus F."/>
            <person name="Michel G."/>
            <person name="Kersting A."/>
            <person name="Lauritano C."/>
            <person name="Lohaus R."/>
            <person name="Toepel M."/>
            <person name="Tonon T."/>
            <person name="Vanneste K."/>
            <person name="Amirebrahimi M."/>
            <person name="Brakel J."/>
            <person name="Bostroem C."/>
            <person name="Chovatia M."/>
            <person name="Grimwood J."/>
            <person name="Jenkins J.W."/>
            <person name="Jueterbock A."/>
            <person name="Mraz A."/>
            <person name="Stam W.T."/>
            <person name="Tice H."/>
            <person name="Bornberg-Bauer E."/>
            <person name="Green P.J."/>
            <person name="Pearson G.A."/>
            <person name="Procaccini G."/>
            <person name="Duarte C.M."/>
            <person name="Schmutz J."/>
            <person name="Reusch T.B.H."/>
            <person name="Van de Peer Y."/>
        </authorList>
    </citation>
    <scope>NUCLEOTIDE SEQUENCE [LARGE SCALE GENOMIC DNA]</scope>
    <source>
        <strain evidence="3">cv. Finnish</strain>
    </source>
</reference>
<dbReference type="InterPro" id="IPR008395">
    <property type="entry name" value="Agenet-like_dom"/>
</dbReference>
<dbReference type="EMBL" id="LFYR01000671">
    <property type="protein sequence ID" value="KMZ71528.1"/>
    <property type="molecule type" value="Genomic_DNA"/>
</dbReference>
<dbReference type="PANTHER" id="PTHR31917">
    <property type="entry name" value="AGENET DOMAIN-CONTAINING PROTEIN-RELATED"/>
    <property type="match status" value="1"/>
</dbReference>
<evidence type="ECO:0000313" key="2">
    <source>
        <dbReference type="EMBL" id="KMZ71528.1"/>
    </source>
</evidence>
<dbReference type="STRING" id="29655.A0A0K9PR26"/>
<accession>A0A0K9PR26</accession>